<dbReference type="InterPro" id="IPR009100">
    <property type="entry name" value="AcylCoA_DH/oxidase_NM_dom_sf"/>
</dbReference>
<dbReference type="InterPro" id="IPR009075">
    <property type="entry name" value="AcylCo_DH/oxidase_C"/>
</dbReference>
<protein>
    <submittedName>
        <fullName evidence="10">Citronellyl-CoA dehydrogenase</fullName>
    </submittedName>
</protein>
<dbReference type="EMBL" id="SOAU01000001">
    <property type="protein sequence ID" value="TDT15798.1"/>
    <property type="molecule type" value="Genomic_DNA"/>
</dbReference>
<dbReference type="InterPro" id="IPR050741">
    <property type="entry name" value="Acyl-CoA_dehydrogenase"/>
</dbReference>
<comment type="caution">
    <text evidence="10">The sequence shown here is derived from an EMBL/GenBank/DDBJ whole genome shotgun (WGS) entry which is preliminary data.</text>
</comment>
<evidence type="ECO:0000256" key="2">
    <source>
        <dbReference type="ARBA" id="ARBA00009347"/>
    </source>
</evidence>
<dbReference type="PANTHER" id="PTHR48083">
    <property type="entry name" value="MEDIUM-CHAIN SPECIFIC ACYL-COA DEHYDROGENASE, MITOCHONDRIAL-RELATED"/>
    <property type="match status" value="1"/>
</dbReference>
<dbReference type="GO" id="GO:0033539">
    <property type="term" value="P:fatty acid beta-oxidation using acyl-CoA dehydrogenase"/>
    <property type="evidence" value="ECO:0007669"/>
    <property type="project" value="TreeGrafter"/>
</dbReference>
<dbReference type="AlphaFoldDB" id="A0A4V6Q1W1"/>
<dbReference type="Gene3D" id="1.20.140.10">
    <property type="entry name" value="Butyryl-CoA Dehydrogenase, subunit A, domain 3"/>
    <property type="match status" value="1"/>
</dbReference>
<dbReference type="SUPFAM" id="SSF56645">
    <property type="entry name" value="Acyl-CoA dehydrogenase NM domain-like"/>
    <property type="match status" value="1"/>
</dbReference>
<dbReference type="Proteomes" id="UP000294558">
    <property type="component" value="Unassembled WGS sequence"/>
</dbReference>
<gene>
    <name evidence="10" type="ORF">BDK89_1376</name>
</gene>
<dbReference type="GO" id="GO:0050660">
    <property type="term" value="F:flavin adenine dinucleotide binding"/>
    <property type="evidence" value="ECO:0007669"/>
    <property type="project" value="InterPro"/>
</dbReference>
<sequence length="394" mass="43465">MTSVGVGLRTVAGMRETEEHRAFRAMVRDYVEREINPNIPDWEAAEMMPLHDIFSSMAKLGMLGLEYEPEYDGQGADHFFTVILAEEFGRCDHGSLPMALGVQVDMATPSLAKFGTPEQKQQFLAPALRGEAVASIAVSEPDHGSDVAGIRTRAVRDGDEWVINGSKMWITNSLQADWLCVLARTSDEGGYAGMSQIIVPTDTPGFSVSKRLDKLGMRASDTGLLSFDDCRVPVANTIGEIGRGFQQQMAQFVVERMWGAYSVVGAGEIALARTAEYLRERHVFGEPLLAKQYIQFKLTELSAELDLLRTYNHSIAERYQAGDDTTRQATIAKLTAGRLIRKIADECLQFHGGIGYVEENWTARFLRDNRLTSIGGGADEVMLQVLARLDGFTA</sequence>
<feature type="domain" description="Acyl-CoA oxidase/dehydrogenase middle" evidence="8">
    <location>
        <begin position="136"/>
        <end position="230"/>
    </location>
</feature>
<keyword evidence="11" id="KW-1185">Reference proteome</keyword>
<dbReference type="InterPro" id="IPR006091">
    <property type="entry name" value="Acyl-CoA_Oxase/DH_mid-dom"/>
</dbReference>
<dbReference type="InterPro" id="IPR046373">
    <property type="entry name" value="Acyl-CoA_Oxase/DH_mid-dom_sf"/>
</dbReference>
<dbReference type="PANTHER" id="PTHR48083:SF6">
    <property type="entry name" value="ACYL-COA DEHYDROGENASE 6"/>
    <property type="match status" value="1"/>
</dbReference>
<organism evidence="10 11">
    <name type="scientific">Ilumatobacter fluminis</name>
    <dbReference type="NCBI Taxonomy" id="467091"/>
    <lineage>
        <taxon>Bacteria</taxon>
        <taxon>Bacillati</taxon>
        <taxon>Actinomycetota</taxon>
        <taxon>Acidimicrobiia</taxon>
        <taxon>Acidimicrobiales</taxon>
        <taxon>Ilumatobacteraceae</taxon>
        <taxon>Ilumatobacter</taxon>
    </lineage>
</organism>
<dbReference type="InterPro" id="IPR036250">
    <property type="entry name" value="AcylCo_DH-like_C"/>
</dbReference>
<comment type="similarity">
    <text evidence="2 6">Belongs to the acyl-CoA dehydrogenase family.</text>
</comment>
<comment type="cofactor">
    <cofactor evidence="1 6">
        <name>FAD</name>
        <dbReference type="ChEBI" id="CHEBI:57692"/>
    </cofactor>
</comment>
<reference evidence="10 11" key="1">
    <citation type="submission" date="2019-03" db="EMBL/GenBank/DDBJ databases">
        <title>Sequencing the genomes of 1000 actinobacteria strains.</title>
        <authorList>
            <person name="Klenk H.-P."/>
        </authorList>
    </citation>
    <scope>NUCLEOTIDE SEQUENCE [LARGE SCALE GENOMIC DNA]</scope>
    <source>
        <strain evidence="10 11">DSM 18936</strain>
    </source>
</reference>
<feature type="domain" description="Acyl-CoA dehydrogenase/oxidase C-terminal" evidence="7">
    <location>
        <begin position="242"/>
        <end position="388"/>
    </location>
</feature>
<evidence type="ECO:0000256" key="5">
    <source>
        <dbReference type="ARBA" id="ARBA00023002"/>
    </source>
</evidence>
<dbReference type="SUPFAM" id="SSF47203">
    <property type="entry name" value="Acyl-CoA dehydrogenase C-terminal domain-like"/>
    <property type="match status" value="1"/>
</dbReference>
<keyword evidence="5 6" id="KW-0560">Oxidoreductase</keyword>
<dbReference type="GO" id="GO:0005737">
    <property type="term" value="C:cytoplasm"/>
    <property type="evidence" value="ECO:0007669"/>
    <property type="project" value="TreeGrafter"/>
</dbReference>
<dbReference type="Pfam" id="PF00441">
    <property type="entry name" value="Acyl-CoA_dh_1"/>
    <property type="match status" value="1"/>
</dbReference>
<dbReference type="GO" id="GO:0003995">
    <property type="term" value="F:acyl-CoA dehydrogenase activity"/>
    <property type="evidence" value="ECO:0007669"/>
    <property type="project" value="InterPro"/>
</dbReference>
<keyword evidence="3 6" id="KW-0285">Flavoprotein</keyword>
<evidence type="ECO:0000256" key="6">
    <source>
        <dbReference type="RuleBase" id="RU362125"/>
    </source>
</evidence>
<evidence type="ECO:0000313" key="10">
    <source>
        <dbReference type="EMBL" id="TDT15798.1"/>
    </source>
</evidence>
<evidence type="ECO:0000259" key="7">
    <source>
        <dbReference type="Pfam" id="PF00441"/>
    </source>
</evidence>
<keyword evidence="4 6" id="KW-0274">FAD</keyword>
<name>A0A4V6Q1W1_9ACTN</name>
<evidence type="ECO:0000256" key="4">
    <source>
        <dbReference type="ARBA" id="ARBA00022827"/>
    </source>
</evidence>
<proteinExistence type="inferred from homology"/>
<dbReference type="Pfam" id="PF02770">
    <property type="entry name" value="Acyl-CoA_dh_M"/>
    <property type="match status" value="1"/>
</dbReference>
<dbReference type="InterPro" id="IPR037069">
    <property type="entry name" value="AcylCoA_DH/ox_N_sf"/>
</dbReference>
<feature type="domain" description="Acyl-CoA dehydrogenase/oxidase N-terminal" evidence="9">
    <location>
        <begin position="17"/>
        <end position="131"/>
    </location>
</feature>
<evidence type="ECO:0000256" key="1">
    <source>
        <dbReference type="ARBA" id="ARBA00001974"/>
    </source>
</evidence>
<evidence type="ECO:0000259" key="8">
    <source>
        <dbReference type="Pfam" id="PF02770"/>
    </source>
</evidence>
<dbReference type="Pfam" id="PF02771">
    <property type="entry name" value="Acyl-CoA_dh_N"/>
    <property type="match status" value="1"/>
</dbReference>
<dbReference type="InterPro" id="IPR006089">
    <property type="entry name" value="Acyl-CoA_DH_CS"/>
</dbReference>
<evidence type="ECO:0000259" key="9">
    <source>
        <dbReference type="Pfam" id="PF02771"/>
    </source>
</evidence>
<dbReference type="Gene3D" id="1.10.540.10">
    <property type="entry name" value="Acyl-CoA dehydrogenase/oxidase, N-terminal domain"/>
    <property type="match status" value="1"/>
</dbReference>
<evidence type="ECO:0000313" key="11">
    <source>
        <dbReference type="Proteomes" id="UP000294558"/>
    </source>
</evidence>
<dbReference type="FunFam" id="2.40.110.10:FF:000009">
    <property type="entry name" value="Acyl-CoA dehydrogenase"/>
    <property type="match status" value="1"/>
</dbReference>
<dbReference type="Gene3D" id="2.40.110.10">
    <property type="entry name" value="Butyryl-CoA Dehydrogenase, subunit A, domain 2"/>
    <property type="match status" value="1"/>
</dbReference>
<dbReference type="PROSITE" id="PS00073">
    <property type="entry name" value="ACYL_COA_DH_2"/>
    <property type="match status" value="1"/>
</dbReference>
<dbReference type="InterPro" id="IPR013786">
    <property type="entry name" value="AcylCoA_DH/ox_N"/>
</dbReference>
<evidence type="ECO:0000256" key="3">
    <source>
        <dbReference type="ARBA" id="ARBA00022630"/>
    </source>
</evidence>
<accession>A0A4V6Q1W1</accession>